<gene>
    <name evidence="3" type="ORF">GTA51_11345</name>
</gene>
<dbReference type="EMBL" id="WVUD01000019">
    <property type="protein sequence ID" value="MYL83721.1"/>
    <property type="molecule type" value="Genomic_DNA"/>
</dbReference>
<evidence type="ECO:0000256" key="1">
    <source>
        <dbReference type="SAM" id="MobiDB-lite"/>
    </source>
</evidence>
<feature type="signal peptide" evidence="2">
    <location>
        <begin position="1"/>
        <end position="23"/>
    </location>
</feature>
<proteinExistence type="predicted"/>
<sequence length="487" mass="52813">MTARILCLTLALLFLALAPLAAAKPPEFRGIVFGSALADNPGLTHVGDAGPVAFYRRDTEKPVFGEECATEVRYGFSRGLFFFARMTLAGCQGLGALVQAFEAKYGLPAREGAPGFVRLVWRLPTLTVSLSHFAREGTTEVDYVFLPNLAHEERETWQSAEDVRARGPIGFRGLRFGREIASLPGLTLAYKEGVAEYYRRAGERLELGETRLSDILYGFYEGKFFAVLMRADTAADFDALRQAYAAKYGAPRAIPATLEEELVWSWPTAQIALSRDTAAGGLAIRYADAGLLAKVVAAEAASGRPPSLSGGLRIFSKGDPPRSFRGAAFGSPESSLPGGEYLFGHRGRRYFRRADERLVLGDIPLLAVLYAYDGGKLSGVALTVAPSGNDAQGDYARVLDAYTAKYGPPADRPGEDGSRLHLWSWPGLSLALIRPAQGPLEVHYIDASLLRRREGSLAERALDVLDQKTFTPPDSGGSRIERTNGQE</sequence>
<name>A0A7C9ILA0_9BACT</name>
<keyword evidence="2" id="KW-0732">Signal</keyword>
<accession>A0A7C9ILA0</accession>
<protein>
    <submittedName>
        <fullName evidence="3">Uncharacterized protein</fullName>
    </submittedName>
</protein>
<dbReference type="OrthoDB" id="5442117at2"/>
<evidence type="ECO:0000256" key="2">
    <source>
        <dbReference type="SAM" id="SignalP"/>
    </source>
</evidence>
<organism evidence="3 4">
    <name type="scientific">Solidesulfovibrio aerotolerans</name>
    <dbReference type="NCBI Taxonomy" id="295255"/>
    <lineage>
        <taxon>Bacteria</taxon>
        <taxon>Pseudomonadati</taxon>
        <taxon>Thermodesulfobacteriota</taxon>
        <taxon>Desulfovibrionia</taxon>
        <taxon>Desulfovibrionales</taxon>
        <taxon>Desulfovibrionaceae</taxon>
        <taxon>Solidesulfovibrio</taxon>
    </lineage>
</organism>
<reference evidence="3 4" key="1">
    <citation type="submission" date="2020-01" db="EMBL/GenBank/DDBJ databases">
        <title>Genome sequence of Desulfovibrio aerotolerans DSM 16695(T).</title>
        <authorList>
            <person name="Karnachuk O."/>
            <person name="Avakyan M."/>
            <person name="Mardanov A."/>
            <person name="Kadnikov V."/>
            <person name="Ravin N."/>
        </authorList>
    </citation>
    <scope>NUCLEOTIDE SEQUENCE [LARGE SCALE GENOMIC DNA]</scope>
    <source>
        <strain evidence="3 4">DSM 16695</strain>
    </source>
</reference>
<keyword evidence="4" id="KW-1185">Reference proteome</keyword>
<evidence type="ECO:0000313" key="4">
    <source>
        <dbReference type="Proteomes" id="UP000482487"/>
    </source>
</evidence>
<dbReference type="Proteomes" id="UP000482487">
    <property type="component" value="Unassembled WGS sequence"/>
</dbReference>
<dbReference type="AlphaFoldDB" id="A0A7C9ILA0"/>
<evidence type="ECO:0000313" key="3">
    <source>
        <dbReference type="EMBL" id="MYL83721.1"/>
    </source>
</evidence>
<dbReference type="RefSeq" id="WP_160961185.1">
    <property type="nucleotide sequence ID" value="NZ_WVUD01000019.1"/>
</dbReference>
<feature type="chain" id="PRO_5028913787" evidence="2">
    <location>
        <begin position="24"/>
        <end position="487"/>
    </location>
</feature>
<feature type="region of interest" description="Disordered" evidence="1">
    <location>
        <begin position="465"/>
        <end position="487"/>
    </location>
</feature>
<comment type="caution">
    <text evidence="3">The sequence shown here is derived from an EMBL/GenBank/DDBJ whole genome shotgun (WGS) entry which is preliminary data.</text>
</comment>